<evidence type="ECO:0000256" key="2">
    <source>
        <dbReference type="SAM" id="MobiDB-lite"/>
    </source>
</evidence>
<dbReference type="EMBL" id="CAJNNW010028375">
    <property type="protein sequence ID" value="CAE8695807.1"/>
    <property type="molecule type" value="Genomic_DNA"/>
</dbReference>
<evidence type="ECO:0000256" key="1">
    <source>
        <dbReference type="PROSITE-ProRule" id="PRU10141"/>
    </source>
</evidence>
<dbReference type="GO" id="GO:0005524">
    <property type="term" value="F:ATP binding"/>
    <property type="evidence" value="ECO:0007669"/>
    <property type="project" value="UniProtKB-UniRule"/>
</dbReference>
<dbReference type="AlphaFoldDB" id="A0A813K7B3"/>
<keyword evidence="1" id="KW-0067">ATP-binding</keyword>
<protein>
    <recommendedName>
        <fullName evidence="3">Protein kinase domain-containing protein</fullName>
    </recommendedName>
</protein>
<dbReference type="Gene3D" id="1.10.510.10">
    <property type="entry name" value="Transferase(Phosphotransferase) domain 1"/>
    <property type="match status" value="1"/>
</dbReference>
<reference evidence="4" key="1">
    <citation type="submission" date="2021-02" db="EMBL/GenBank/DDBJ databases">
        <authorList>
            <person name="Dougan E. K."/>
            <person name="Rhodes N."/>
            <person name="Thang M."/>
            <person name="Chan C."/>
        </authorList>
    </citation>
    <scope>NUCLEOTIDE SEQUENCE</scope>
</reference>
<dbReference type="GO" id="GO:0005634">
    <property type="term" value="C:nucleus"/>
    <property type="evidence" value="ECO:0007669"/>
    <property type="project" value="TreeGrafter"/>
</dbReference>
<dbReference type="SMART" id="SM00220">
    <property type="entry name" value="S_TKc"/>
    <property type="match status" value="1"/>
</dbReference>
<organism evidence="4 5">
    <name type="scientific">Polarella glacialis</name>
    <name type="common">Dinoflagellate</name>
    <dbReference type="NCBI Taxonomy" id="89957"/>
    <lineage>
        <taxon>Eukaryota</taxon>
        <taxon>Sar</taxon>
        <taxon>Alveolata</taxon>
        <taxon>Dinophyceae</taxon>
        <taxon>Suessiales</taxon>
        <taxon>Suessiaceae</taxon>
        <taxon>Polarella</taxon>
    </lineage>
</organism>
<dbReference type="Pfam" id="PF00069">
    <property type="entry name" value="Pkinase"/>
    <property type="match status" value="1"/>
</dbReference>
<gene>
    <name evidence="4" type="ORF">PGLA2088_LOCUS29554</name>
</gene>
<dbReference type="SUPFAM" id="SSF56112">
    <property type="entry name" value="Protein kinase-like (PK-like)"/>
    <property type="match status" value="1"/>
</dbReference>
<evidence type="ECO:0000259" key="3">
    <source>
        <dbReference type="PROSITE" id="PS50011"/>
    </source>
</evidence>
<sequence>MRAAPEQRYAASSASSASGGYRGTCEAGGAITLQDRYTILPQLLGEGSSAKVYRGLDVKTGRHVAVKVYRDTAGMSMASFKTSIEVRSTLGRPVRTRNPSVLDKMNFKGWFVELLGFSNDAQTGAAGVDPDSGWLYIVFELGGENLEDRLAACARERRGLALQELRALHWTLVSVVCGLQRHGLVHLDIKPTNIVRFPTGSGLWRWKLIDLDGVSKGGVLVRFGDVTFTPPYMSPELASVYVKAGPGRAKDCGLVLAPSMDVWSAGMCALEAALLAQVYNSRYLEWRQSTGSDVKFLEWLGNPSNPPVLSGKLRENVSAMDPDMCDLLEGMLTADPAKRFSATQCLRHRWFTPLLAPAGARPADPTSGHPAAKAPAAVAWAPTPCQRQVPLQIQNNKNNNTTTTTNNNNNSNNNNSNSNSSSIQTAVVGAPIEPVEAVGRELLQPKVAATRVCVAM</sequence>
<comment type="caution">
    <text evidence="4">The sequence shown here is derived from an EMBL/GenBank/DDBJ whole genome shotgun (WGS) entry which is preliminary data.</text>
</comment>
<feature type="domain" description="Protein kinase" evidence="3">
    <location>
        <begin position="38"/>
        <end position="351"/>
    </location>
</feature>
<feature type="binding site" evidence="1">
    <location>
        <position position="67"/>
    </location>
    <ligand>
        <name>ATP</name>
        <dbReference type="ChEBI" id="CHEBI:30616"/>
    </ligand>
</feature>
<dbReference type="InterPro" id="IPR000719">
    <property type="entry name" value="Prot_kinase_dom"/>
</dbReference>
<feature type="region of interest" description="Disordered" evidence="2">
    <location>
        <begin position="392"/>
        <end position="424"/>
    </location>
</feature>
<proteinExistence type="predicted"/>
<dbReference type="GO" id="GO:0044773">
    <property type="term" value="P:mitotic DNA damage checkpoint signaling"/>
    <property type="evidence" value="ECO:0007669"/>
    <property type="project" value="TreeGrafter"/>
</dbReference>
<keyword evidence="1" id="KW-0547">Nucleotide-binding</keyword>
<evidence type="ECO:0000313" key="4">
    <source>
        <dbReference type="EMBL" id="CAE8695807.1"/>
    </source>
</evidence>
<dbReference type="InterPro" id="IPR011009">
    <property type="entry name" value="Kinase-like_dom_sf"/>
</dbReference>
<accession>A0A813K7B3</accession>
<dbReference type="InterPro" id="IPR017441">
    <property type="entry name" value="Protein_kinase_ATP_BS"/>
</dbReference>
<dbReference type="PROSITE" id="PS50011">
    <property type="entry name" value="PROTEIN_KINASE_DOM"/>
    <property type="match status" value="1"/>
</dbReference>
<dbReference type="Proteomes" id="UP000626109">
    <property type="component" value="Unassembled WGS sequence"/>
</dbReference>
<feature type="compositionally biased region" description="Low complexity" evidence="2">
    <location>
        <begin position="395"/>
        <end position="422"/>
    </location>
</feature>
<dbReference type="PANTHER" id="PTHR44167">
    <property type="entry name" value="OVARIAN-SPECIFIC SERINE/THREONINE-PROTEIN KINASE LOK-RELATED"/>
    <property type="match status" value="1"/>
</dbReference>
<name>A0A813K7B3_POLGL</name>
<dbReference type="Gene3D" id="3.30.200.20">
    <property type="entry name" value="Phosphorylase Kinase, domain 1"/>
    <property type="match status" value="1"/>
</dbReference>
<feature type="region of interest" description="Disordered" evidence="2">
    <location>
        <begin position="1"/>
        <end position="21"/>
    </location>
</feature>
<dbReference type="GO" id="GO:0004674">
    <property type="term" value="F:protein serine/threonine kinase activity"/>
    <property type="evidence" value="ECO:0007669"/>
    <property type="project" value="TreeGrafter"/>
</dbReference>
<dbReference type="PANTHER" id="PTHR44167:SF24">
    <property type="entry name" value="SERINE_THREONINE-PROTEIN KINASE CHK2"/>
    <property type="match status" value="1"/>
</dbReference>
<dbReference type="PROSITE" id="PS00107">
    <property type="entry name" value="PROTEIN_KINASE_ATP"/>
    <property type="match status" value="1"/>
</dbReference>
<evidence type="ECO:0000313" key="5">
    <source>
        <dbReference type="Proteomes" id="UP000626109"/>
    </source>
</evidence>